<dbReference type="SMART" id="SM00382">
    <property type="entry name" value="AAA"/>
    <property type="match status" value="2"/>
</dbReference>
<keyword evidence="4" id="KW-0547">Nucleotide-binding</keyword>
<evidence type="ECO:0000313" key="8">
    <source>
        <dbReference type="Proteomes" id="UP000217448"/>
    </source>
</evidence>
<feature type="domain" description="ABC transporter" evidence="6">
    <location>
        <begin position="27"/>
        <end position="272"/>
    </location>
</feature>
<dbReference type="PANTHER" id="PTHR43776">
    <property type="entry name" value="TRANSPORT ATP-BINDING PROTEIN"/>
    <property type="match status" value="1"/>
</dbReference>
<name>A0ABT2KMT9_9RHOB</name>
<sequence length="563" mass="60615">MSLSSRQKYPGGLGAEPPVRQAPEALLQVEGLALSIGGTAILQDVSLSLPQGEILALTGESGSGKSMTALAAIGLLPERAETSGRLLLAGRDLLTLPERDLCALRGREVGMVFQEPMTALNPVQRIGDQVMETILIHKAMGRDAARARAVEVMARVGLDPARIPPTRYPHELSGGQRQRVGIAMAIALRPKLLIADEPTTALDVTIQAQILELLTGLVREEGMGMLMITHDLAVVAGMADRIAVMKAGRIVEQGPTAQVLAEQRHPYTRQLFEASRHQAPLGLITPGETLLSVQEAVRDYPLPRKGLFAPRGQFRAVKGVSFDIRRGERVGLVGESGCGKSTLSRAILGLEPLQAGTITLGGKPILSHGKPDPEIRRRVQVVFQDPYGSFNPRHSVARIIAEPFHLLPDPPRGAARQAAIASALTAVGLKPEHAEAPIHAFSGGQRQRIAIARALIIEPELVIFDEAVSALDVRVRAQILDLVAELSRTRGLSYLFVSHDLSVVRCITDRVLVMREGEIVERGRTADVFDNPEHWYTKSLMEAAPRLPAPDMGGDDDAGGEPL</sequence>
<proteinExistence type="inferred from homology"/>
<dbReference type="InterPro" id="IPR027417">
    <property type="entry name" value="P-loop_NTPase"/>
</dbReference>
<comment type="subcellular location">
    <subcellularLocation>
        <location evidence="1">Cell inner membrane</location>
        <topology evidence="1">Peripheral membrane protein</topology>
    </subcellularLocation>
</comment>
<dbReference type="EMBL" id="NTHN02000026">
    <property type="protein sequence ID" value="MCT4371495.1"/>
    <property type="molecule type" value="Genomic_DNA"/>
</dbReference>
<dbReference type="CDD" id="cd03257">
    <property type="entry name" value="ABC_NikE_OppD_transporters"/>
    <property type="match status" value="2"/>
</dbReference>
<dbReference type="Pfam" id="PF00005">
    <property type="entry name" value="ABC_tran"/>
    <property type="match status" value="2"/>
</dbReference>
<accession>A0ABT2KMT9</accession>
<dbReference type="Proteomes" id="UP000217448">
    <property type="component" value="Unassembled WGS sequence"/>
</dbReference>
<comment type="caution">
    <text evidence="7">The sequence shown here is derived from an EMBL/GenBank/DDBJ whole genome shotgun (WGS) entry which is preliminary data.</text>
</comment>
<dbReference type="NCBIfam" id="NF008453">
    <property type="entry name" value="PRK11308.1"/>
    <property type="match status" value="2"/>
</dbReference>
<dbReference type="RefSeq" id="WP_260349479.1">
    <property type="nucleotide sequence ID" value="NZ_NTHN02000026.1"/>
</dbReference>
<comment type="similarity">
    <text evidence="2">Belongs to the ABC transporter superfamily.</text>
</comment>
<evidence type="ECO:0000256" key="1">
    <source>
        <dbReference type="ARBA" id="ARBA00004417"/>
    </source>
</evidence>
<feature type="domain" description="ABC transporter" evidence="6">
    <location>
        <begin position="297"/>
        <end position="541"/>
    </location>
</feature>
<dbReference type="InterPro" id="IPR013563">
    <property type="entry name" value="Oligopep_ABC_C"/>
</dbReference>
<dbReference type="InterPro" id="IPR050319">
    <property type="entry name" value="ABC_transp_ATP-bind"/>
</dbReference>
<dbReference type="Gene3D" id="3.40.50.300">
    <property type="entry name" value="P-loop containing nucleotide triphosphate hydrolases"/>
    <property type="match status" value="2"/>
</dbReference>
<evidence type="ECO:0000259" key="6">
    <source>
        <dbReference type="PROSITE" id="PS50893"/>
    </source>
</evidence>
<dbReference type="PROSITE" id="PS00211">
    <property type="entry name" value="ABC_TRANSPORTER_1"/>
    <property type="match status" value="2"/>
</dbReference>
<dbReference type="InterPro" id="IPR003593">
    <property type="entry name" value="AAA+_ATPase"/>
</dbReference>
<gene>
    <name evidence="7" type="ORF">CLG85_014670</name>
</gene>
<evidence type="ECO:0000256" key="2">
    <source>
        <dbReference type="ARBA" id="ARBA00005417"/>
    </source>
</evidence>
<keyword evidence="8" id="KW-1185">Reference proteome</keyword>
<dbReference type="GO" id="GO:0005524">
    <property type="term" value="F:ATP binding"/>
    <property type="evidence" value="ECO:0007669"/>
    <property type="project" value="UniProtKB-KW"/>
</dbReference>
<keyword evidence="3" id="KW-0813">Transport</keyword>
<protein>
    <submittedName>
        <fullName evidence="7">ABC transporter ATP-binding protein</fullName>
    </submittedName>
</protein>
<evidence type="ECO:0000256" key="4">
    <source>
        <dbReference type="ARBA" id="ARBA00022741"/>
    </source>
</evidence>
<evidence type="ECO:0000313" key="7">
    <source>
        <dbReference type="EMBL" id="MCT4371495.1"/>
    </source>
</evidence>
<dbReference type="PROSITE" id="PS50893">
    <property type="entry name" value="ABC_TRANSPORTER_2"/>
    <property type="match status" value="2"/>
</dbReference>
<evidence type="ECO:0000256" key="5">
    <source>
        <dbReference type="ARBA" id="ARBA00022840"/>
    </source>
</evidence>
<keyword evidence="5 7" id="KW-0067">ATP-binding</keyword>
<dbReference type="InterPro" id="IPR017871">
    <property type="entry name" value="ABC_transporter-like_CS"/>
</dbReference>
<dbReference type="NCBIfam" id="NF007739">
    <property type="entry name" value="PRK10419.1"/>
    <property type="match status" value="2"/>
</dbReference>
<dbReference type="InterPro" id="IPR003439">
    <property type="entry name" value="ABC_transporter-like_ATP-bd"/>
</dbReference>
<dbReference type="SUPFAM" id="SSF52540">
    <property type="entry name" value="P-loop containing nucleoside triphosphate hydrolases"/>
    <property type="match status" value="2"/>
</dbReference>
<reference evidence="8" key="1">
    <citation type="submission" date="2023-07" db="EMBL/GenBank/DDBJ databases">
        <title>Yangia mangrovi SAOS 153D genome.</title>
        <authorList>
            <person name="Verma A."/>
            <person name="Pal Y."/>
            <person name="Sundharam S."/>
            <person name="Bisht B."/>
            <person name="Srinivasan K."/>
        </authorList>
    </citation>
    <scope>NUCLEOTIDE SEQUENCE [LARGE SCALE GENOMIC DNA]</scope>
    <source>
        <strain evidence="8">SAOS 153D</strain>
    </source>
</reference>
<dbReference type="Pfam" id="PF08352">
    <property type="entry name" value="oligo_HPY"/>
    <property type="match status" value="2"/>
</dbReference>
<organism evidence="7 8">
    <name type="scientific">Alloyangia mangrovi</name>
    <dbReference type="NCBI Taxonomy" id="1779329"/>
    <lineage>
        <taxon>Bacteria</taxon>
        <taxon>Pseudomonadati</taxon>
        <taxon>Pseudomonadota</taxon>
        <taxon>Alphaproteobacteria</taxon>
        <taxon>Rhodobacterales</taxon>
        <taxon>Roseobacteraceae</taxon>
        <taxon>Alloyangia</taxon>
    </lineage>
</organism>
<dbReference type="PANTHER" id="PTHR43776:SF7">
    <property type="entry name" value="D,D-DIPEPTIDE TRANSPORT ATP-BINDING PROTEIN DDPF-RELATED"/>
    <property type="match status" value="1"/>
</dbReference>
<evidence type="ECO:0000256" key="3">
    <source>
        <dbReference type="ARBA" id="ARBA00022448"/>
    </source>
</evidence>